<protein>
    <submittedName>
        <fullName evidence="1">Uncharacterized protein</fullName>
    </submittedName>
</protein>
<organism evidence="1 2">
    <name type="scientific">Desulfurobacterium indicum</name>
    <dbReference type="NCBI Taxonomy" id="1914305"/>
    <lineage>
        <taxon>Bacteria</taxon>
        <taxon>Pseudomonadati</taxon>
        <taxon>Aquificota</taxon>
        <taxon>Aquificia</taxon>
        <taxon>Desulfurobacteriales</taxon>
        <taxon>Desulfurobacteriaceae</taxon>
        <taxon>Desulfurobacterium</taxon>
    </lineage>
</organism>
<dbReference type="AlphaFoldDB" id="A0A1R1MNA0"/>
<dbReference type="RefSeq" id="WP_076712228.1">
    <property type="nucleotide sequence ID" value="NZ_MOEN01000002.1"/>
</dbReference>
<evidence type="ECO:0000313" key="2">
    <source>
        <dbReference type="Proteomes" id="UP000187408"/>
    </source>
</evidence>
<accession>A0A1R1MNA0</accession>
<comment type="caution">
    <text evidence="1">The sequence shown here is derived from an EMBL/GenBank/DDBJ whole genome shotgun (WGS) entry which is preliminary data.</text>
</comment>
<evidence type="ECO:0000313" key="1">
    <source>
        <dbReference type="EMBL" id="OMH41256.1"/>
    </source>
</evidence>
<keyword evidence="2" id="KW-1185">Reference proteome</keyword>
<sequence>MKKFRINTIIVGFIFLTVFTCGETPAEVLSSVNFSVEQIEVVNNKRDLKIKSEKSVFLPIKQLFKDYKENYGFSDVYTQFSFCSFAIKSLPPRASPLS</sequence>
<dbReference type="EMBL" id="MOEN01000002">
    <property type="protein sequence ID" value="OMH41256.1"/>
    <property type="molecule type" value="Genomic_DNA"/>
</dbReference>
<gene>
    <name evidence="1" type="ORF">BLW93_00885</name>
</gene>
<name>A0A1R1MNA0_9BACT</name>
<reference evidence="1 2" key="1">
    <citation type="submission" date="2016-10" db="EMBL/GenBank/DDBJ databases">
        <title>Genome sequence of a sulfur-reducing bacterium Desulfurobacterium indicum K6013.</title>
        <authorList>
            <person name="Cao J."/>
            <person name="Shao Z."/>
            <person name="Alain K."/>
            <person name="Jebbar M."/>
        </authorList>
    </citation>
    <scope>NUCLEOTIDE SEQUENCE [LARGE SCALE GENOMIC DNA]</scope>
    <source>
        <strain evidence="1 2">K6013</strain>
    </source>
</reference>
<dbReference type="Proteomes" id="UP000187408">
    <property type="component" value="Unassembled WGS sequence"/>
</dbReference>
<dbReference type="STRING" id="1914305.BLW93_00885"/>
<proteinExistence type="predicted"/>
<dbReference type="OrthoDB" id="15536at2"/>